<proteinExistence type="inferred from homology"/>
<dbReference type="EC" id="2.1.1.6" evidence="1"/>
<dbReference type="Pfam" id="PF00135">
    <property type="entry name" value="COesterase"/>
    <property type="match status" value="1"/>
</dbReference>
<dbReference type="Proteomes" id="UP001345691">
    <property type="component" value="Unassembled WGS sequence"/>
</dbReference>
<evidence type="ECO:0000256" key="4">
    <source>
        <dbReference type="ARBA" id="ARBA00022691"/>
    </source>
</evidence>
<dbReference type="SUPFAM" id="SSF53335">
    <property type="entry name" value="S-adenosyl-L-methionine-dependent methyltransferases"/>
    <property type="match status" value="1"/>
</dbReference>
<reference evidence="8 9" key="1">
    <citation type="submission" date="2023-08" db="EMBL/GenBank/DDBJ databases">
        <title>Black Yeasts Isolated from many extreme environments.</title>
        <authorList>
            <person name="Coleine C."/>
            <person name="Stajich J.E."/>
            <person name="Selbmann L."/>
        </authorList>
    </citation>
    <scope>NUCLEOTIDE SEQUENCE [LARGE SCALE GENOMIC DNA]</scope>
    <source>
        <strain evidence="8 9">CCFEE 6328</strain>
    </source>
</reference>
<evidence type="ECO:0000256" key="1">
    <source>
        <dbReference type="ARBA" id="ARBA00012880"/>
    </source>
</evidence>
<keyword evidence="5" id="KW-0128">Catecholamine metabolism</keyword>
<keyword evidence="2" id="KW-0489">Methyltransferase</keyword>
<evidence type="ECO:0000259" key="7">
    <source>
        <dbReference type="Pfam" id="PF00135"/>
    </source>
</evidence>
<evidence type="ECO:0000313" key="9">
    <source>
        <dbReference type="Proteomes" id="UP001345691"/>
    </source>
</evidence>
<comment type="similarity">
    <text evidence="6">Belongs to the class I-like SAM-binding methyltransferase superfamily. Cation-dependent O-methyltransferase family.</text>
</comment>
<dbReference type="PANTHER" id="PTHR43836:SF2">
    <property type="entry name" value="CATECHOL O-METHYLTRANSFERASE 1-RELATED"/>
    <property type="match status" value="1"/>
</dbReference>
<comment type="caution">
    <text evidence="8">The sequence shown here is derived from an EMBL/GenBank/DDBJ whole genome shotgun (WGS) entry which is preliminary data.</text>
</comment>
<name>A0ABR0J3Y0_9EURO</name>
<dbReference type="Gene3D" id="3.40.50.150">
    <property type="entry name" value="Vaccinia Virus protein VP39"/>
    <property type="match status" value="1"/>
</dbReference>
<dbReference type="InterPro" id="IPR002018">
    <property type="entry name" value="CarbesteraseB"/>
</dbReference>
<gene>
    <name evidence="8" type="ORF">LTR69_008037</name>
</gene>
<dbReference type="InterPro" id="IPR002935">
    <property type="entry name" value="SAM_O-MeTrfase"/>
</dbReference>
<organism evidence="8 9">
    <name type="scientific">Exophiala sideris</name>
    <dbReference type="NCBI Taxonomy" id="1016849"/>
    <lineage>
        <taxon>Eukaryota</taxon>
        <taxon>Fungi</taxon>
        <taxon>Dikarya</taxon>
        <taxon>Ascomycota</taxon>
        <taxon>Pezizomycotina</taxon>
        <taxon>Eurotiomycetes</taxon>
        <taxon>Chaetothyriomycetidae</taxon>
        <taxon>Chaetothyriales</taxon>
        <taxon>Herpotrichiellaceae</taxon>
        <taxon>Exophiala</taxon>
    </lineage>
</organism>
<sequence length="489" mass="52968">MASDVPQPGAIHGDNREQELLDYIFDQPNLDNFRGQPGKILATIDDFARTKHHLMNIGATKGDLISSLIAKHRPSVMVELGGYVGYSAIRFGDALRRAGGKQYLSLEINSEYAAVAGKLVELAGLNNIVRIIVAPAHLSLTRLLHDNVIDHIELLFFDHFKDRYLPDLWLVERLGLLKPGVSTIVADNVGRGPTLDYVAYLQADTADKRKKIEQSGARNDLNRTELLQAVQGKSEEAAVTAIENVAGDPSLKYETEVHEFTGRHPGHKTSYGPVQGRPAFNSTPSGNLTNWENITVWKGIPSAASTAGQNRFRFPEPAESWSQTLLAKDFGAVYPSATSGNNDYTINEDCLNLKIWSVADSSDAKLPVVMWSYPAESTAADVLFDGGGMADKGIVYVNYNYRTGSFGCSGNWGMLDQFAALKWIHANIAAFGGDPDHTSITVMGESAGSAATCHIVNSPLTKGLIVGAIIESGVRDPHDPLATSLAEGY</sequence>
<dbReference type="InterPro" id="IPR029058">
    <property type="entry name" value="AB_hydrolase_fold"/>
</dbReference>
<dbReference type="InterPro" id="IPR029063">
    <property type="entry name" value="SAM-dependent_MTases_sf"/>
</dbReference>
<protein>
    <recommendedName>
        <fullName evidence="1">catechol O-methyltransferase</fullName>
        <ecNumber evidence="1">2.1.1.6</ecNumber>
    </recommendedName>
</protein>
<evidence type="ECO:0000313" key="8">
    <source>
        <dbReference type="EMBL" id="KAK5055663.1"/>
    </source>
</evidence>
<dbReference type="Gene3D" id="3.40.50.1820">
    <property type="entry name" value="alpha/beta hydrolase"/>
    <property type="match status" value="1"/>
</dbReference>
<feature type="domain" description="Carboxylesterase type B" evidence="7">
    <location>
        <begin position="268"/>
        <end position="474"/>
    </location>
</feature>
<evidence type="ECO:0000256" key="3">
    <source>
        <dbReference type="ARBA" id="ARBA00022679"/>
    </source>
</evidence>
<keyword evidence="4" id="KW-0949">S-adenosyl-L-methionine</keyword>
<evidence type="ECO:0000256" key="2">
    <source>
        <dbReference type="ARBA" id="ARBA00022603"/>
    </source>
</evidence>
<keyword evidence="9" id="KW-1185">Reference proteome</keyword>
<dbReference type="PROSITE" id="PS51682">
    <property type="entry name" value="SAM_OMT_I"/>
    <property type="match status" value="1"/>
</dbReference>
<evidence type="ECO:0000256" key="5">
    <source>
        <dbReference type="ARBA" id="ARBA00022939"/>
    </source>
</evidence>
<dbReference type="EMBL" id="JAVRRF010000019">
    <property type="protein sequence ID" value="KAK5055663.1"/>
    <property type="molecule type" value="Genomic_DNA"/>
</dbReference>
<accession>A0ABR0J3Y0</accession>
<dbReference type="Pfam" id="PF01596">
    <property type="entry name" value="Methyltransf_3"/>
    <property type="match status" value="1"/>
</dbReference>
<evidence type="ECO:0000256" key="6">
    <source>
        <dbReference type="ARBA" id="ARBA00023453"/>
    </source>
</evidence>
<dbReference type="PANTHER" id="PTHR43836">
    <property type="entry name" value="CATECHOL O-METHYLTRANSFERASE 1-RELATED"/>
    <property type="match status" value="1"/>
</dbReference>
<dbReference type="SUPFAM" id="SSF53474">
    <property type="entry name" value="alpha/beta-Hydrolases"/>
    <property type="match status" value="1"/>
</dbReference>
<keyword evidence="3" id="KW-0808">Transferase</keyword>